<dbReference type="Proteomes" id="UP000051497">
    <property type="component" value="Unassembled WGS sequence"/>
</dbReference>
<gene>
    <name evidence="3" type="ORF">HT99x_012165</name>
    <name evidence="2" type="ORF">HT99x_02448</name>
</gene>
<dbReference type="GO" id="GO:0008757">
    <property type="term" value="F:S-adenosylmethionine-dependent methyltransferase activity"/>
    <property type="evidence" value="ECO:0007669"/>
    <property type="project" value="InterPro"/>
</dbReference>
<name>A0A0Q9YIK7_9GAMM</name>
<dbReference type="STRING" id="295108.HT99x_02448"/>
<dbReference type="AlphaFoldDB" id="A0A0Q9YIK7"/>
<dbReference type="EMBL" id="LKAJ02000001">
    <property type="protein sequence ID" value="MCS5712190.1"/>
    <property type="molecule type" value="Genomic_DNA"/>
</dbReference>
<feature type="domain" description="Methyltransferase type 11" evidence="1">
    <location>
        <begin position="62"/>
        <end position="141"/>
    </location>
</feature>
<dbReference type="Pfam" id="PF08241">
    <property type="entry name" value="Methyltransf_11"/>
    <property type="match status" value="1"/>
</dbReference>
<dbReference type="InterPro" id="IPR029063">
    <property type="entry name" value="SAM-dependent_MTases_sf"/>
</dbReference>
<keyword evidence="4" id="KW-1185">Reference proteome</keyword>
<proteinExistence type="predicted"/>
<reference evidence="3" key="2">
    <citation type="journal article" date="2016" name="Genome Announc.">
        <title>Draft Genome Sequences of Two Novel Amoeba-Resistant Intranuclear Bacteria, 'Candidatus Berkiella cookevillensis' and 'Candidatus Berkiella aquae'.</title>
        <authorList>
            <person name="Mehari Y.T."/>
            <person name="Arivett B.A."/>
            <person name="Farone A.L."/>
            <person name="Gunderson J.H."/>
            <person name="Farone M.B."/>
        </authorList>
    </citation>
    <scope>NUCLEOTIDE SEQUENCE</scope>
    <source>
        <strain evidence="3">HT99</strain>
    </source>
</reference>
<dbReference type="OrthoDB" id="932345at2"/>
<organism evidence="2">
    <name type="scientific">Candidatus Berkiella aquae</name>
    <dbReference type="NCBI Taxonomy" id="295108"/>
    <lineage>
        <taxon>Bacteria</taxon>
        <taxon>Pseudomonadati</taxon>
        <taxon>Pseudomonadota</taxon>
        <taxon>Gammaproteobacteria</taxon>
        <taxon>Candidatus Berkiellales</taxon>
        <taxon>Candidatus Berkiellaceae</taxon>
        <taxon>Candidatus Berkiella</taxon>
    </lineage>
</organism>
<evidence type="ECO:0000313" key="2">
    <source>
        <dbReference type="EMBL" id="KRG20517.1"/>
    </source>
</evidence>
<accession>A0A0Q9YIK7</accession>
<dbReference type="SUPFAM" id="SSF53335">
    <property type="entry name" value="S-adenosyl-L-methionine-dependent methyltransferases"/>
    <property type="match status" value="1"/>
</dbReference>
<protein>
    <submittedName>
        <fullName evidence="3">Class I SAM-dependent methyltransferase</fullName>
    </submittedName>
    <submittedName>
        <fullName evidence="2">Methyltransferase domain protein</fullName>
    </submittedName>
</protein>
<dbReference type="GO" id="GO:0032259">
    <property type="term" value="P:methylation"/>
    <property type="evidence" value="ECO:0007669"/>
    <property type="project" value="UniProtKB-KW"/>
</dbReference>
<evidence type="ECO:0000313" key="3">
    <source>
        <dbReference type="EMBL" id="MCS5712190.1"/>
    </source>
</evidence>
<reference evidence="3" key="3">
    <citation type="submission" date="2021-06" db="EMBL/GenBank/DDBJ databases">
        <title>Genomic Description and Analysis of Intracellular Bacteria, Candidatus Berkiella cookevillensis and Candidatus Berkiella aquae.</title>
        <authorList>
            <person name="Kidane D.T."/>
            <person name="Mehari Y.T."/>
            <person name="Rice F.C."/>
            <person name="Arivett B.A."/>
            <person name="Farone A.L."/>
            <person name="Berk S.G."/>
            <person name="Farone M.B."/>
        </authorList>
    </citation>
    <scope>NUCLEOTIDE SEQUENCE</scope>
    <source>
        <strain evidence="3">HT99</strain>
    </source>
</reference>
<dbReference type="EMBL" id="LKAJ01000011">
    <property type="protein sequence ID" value="KRG20517.1"/>
    <property type="molecule type" value="Genomic_DNA"/>
</dbReference>
<keyword evidence="2" id="KW-0489">Methyltransferase</keyword>
<evidence type="ECO:0000259" key="1">
    <source>
        <dbReference type="Pfam" id="PF08241"/>
    </source>
</evidence>
<dbReference type="Gene3D" id="3.40.50.150">
    <property type="entry name" value="Vaccinia Virus protein VP39"/>
    <property type="match status" value="1"/>
</dbReference>
<sequence length="271" mass="31655">MELWEKQASRWRYIGAPLRPDVSDIQTITAWVQQLAQTQQKPLTVLLLGTTPEIAHIVWPSHTRLIAVDSSFSMMKSILPSQTPHLKPEPVLGNWCRLPFADTQIDLVIGDGCFTVMQSQYYAEFINEIKRVLNPIGSLIVRFFMRPACSESIEIVQQDFVQGKISNFNILKWRIAMALHGSLVQGVCLKEIWDCWYHHFKMPHEAVIKKLNWSYEVMDTINNYHNCSVYYTFPDLEEIKTLFHEFFKEEECYFPRYPLGERCPSFLFSPI</sequence>
<comment type="caution">
    <text evidence="2">The sequence shown here is derived from an EMBL/GenBank/DDBJ whole genome shotgun (WGS) entry which is preliminary data.</text>
</comment>
<dbReference type="CDD" id="cd02440">
    <property type="entry name" value="AdoMet_MTases"/>
    <property type="match status" value="1"/>
</dbReference>
<evidence type="ECO:0000313" key="4">
    <source>
        <dbReference type="Proteomes" id="UP000051497"/>
    </source>
</evidence>
<dbReference type="PATRIC" id="fig|1590043.3.peg.2494"/>
<keyword evidence="2" id="KW-0808">Transferase</keyword>
<dbReference type="InterPro" id="IPR013216">
    <property type="entry name" value="Methyltransf_11"/>
</dbReference>
<dbReference type="RefSeq" id="WP_075067057.1">
    <property type="nucleotide sequence ID" value="NZ_LKAJ02000001.1"/>
</dbReference>
<reference evidence="2" key="1">
    <citation type="submission" date="2015-09" db="EMBL/GenBank/DDBJ databases">
        <title>Draft Genome Sequences of Two Novel Amoeba-resistant Intranuclear Bacteria, Candidatus Berkiella cookevillensis and Candidatus Berkiella aquae.</title>
        <authorList>
            <person name="Mehari Y.T."/>
            <person name="Arivett B.A."/>
            <person name="Farone A.L."/>
            <person name="Gunderson J.H."/>
            <person name="Farone M.B."/>
        </authorList>
    </citation>
    <scope>NUCLEOTIDE SEQUENCE [LARGE SCALE GENOMIC DNA]</scope>
    <source>
        <strain evidence="2">HT99</strain>
    </source>
</reference>